<evidence type="ECO:0000313" key="7">
    <source>
        <dbReference type="EMBL" id="MCO6048493.1"/>
    </source>
</evidence>
<dbReference type="InterPro" id="IPR051533">
    <property type="entry name" value="WaaL-like"/>
</dbReference>
<comment type="caution">
    <text evidence="7">The sequence shown here is derived from an EMBL/GenBank/DDBJ whole genome shotgun (WGS) entry which is preliminary data.</text>
</comment>
<proteinExistence type="predicted"/>
<accession>A0ABT1C1H1</accession>
<evidence type="ECO:0000256" key="4">
    <source>
        <dbReference type="ARBA" id="ARBA00023136"/>
    </source>
</evidence>
<dbReference type="RefSeq" id="WP_252815303.1">
    <property type="nucleotide sequence ID" value="NZ_JAMXQS010000001.1"/>
</dbReference>
<feature type="transmembrane region" description="Helical" evidence="5">
    <location>
        <begin position="170"/>
        <end position="189"/>
    </location>
</feature>
<gene>
    <name evidence="7" type="ORF">NGM99_01650</name>
</gene>
<keyword evidence="2 5" id="KW-0812">Transmembrane</keyword>
<evidence type="ECO:0000313" key="8">
    <source>
        <dbReference type="Proteomes" id="UP001205906"/>
    </source>
</evidence>
<feature type="transmembrane region" description="Helical" evidence="5">
    <location>
        <begin position="247"/>
        <end position="269"/>
    </location>
</feature>
<reference evidence="7 8" key="1">
    <citation type="submission" date="2022-06" db="EMBL/GenBank/DDBJ databases">
        <title>Mesorhizobium sp. strain RP14 Genome sequencing and assembly.</title>
        <authorList>
            <person name="Kim I."/>
        </authorList>
    </citation>
    <scope>NUCLEOTIDE SEQUENCE [LARGE SCALE GENOMIC DNA]</scope>
    <source>
        <strain evidence="8">RP14(2022)</strain>
    </source>
</reference>
<feature type="domain" description="O-antigen ligase-related" evidence="6">
    <location>
        <begin position="203"/>
        <end position="355"/>
    </location>
</feature>
<feature type="transmembrane region" description="Helical" evidence="5">
    <location>
        <begin position="340"/>
        <end position="367"/>
    </location>
</feature>
<feature type="transmembrane region" description="Helical" evidence="5">
    <location>
        <begin position="403"/>
        <end position="420"/>
    </location>
</feature>
<keyword evidence="3 5" id="KW-1133">Transmembrane helix</keyword>
<feature type="transmembrane region" description="Helical" evidence="5">
    <location>
        <begin position="41"/>
        <end position="67"/>
    </location>
</feature>
<keyword evidence="7" id="KW-0436">Ligase</keyword>
<evidence type="ECO:0000256" key="2">
    <source>
        <dbReference type="ARBA" id="ARBA00022692"/>
    </source>
</evidence>
<feature type="transmembrane region" description="Helical" evidence="5">
    <location>
        <begin position="105"/>
        <end position="122"/>
    </location>
</feature>
<evidence type="ECO:0000256" key="1">
    <source>
        <dbReference type="ARBA" id="ARBA00004141"/>
    </source>
</evidence>
<dbReference type="EMBL" id="JAMXQS010000001">
    <property type="protein sequence ID" value="MCO6048493.1"/>
    <property type="molecule type" value="Genomic_DNA"/>
</dbReference>
<comment type="subcellular location">
    <subcellularLocation>
        <location evidence="1">Membrane</location>
        <topology evidence="1">Multi-pass membrane protein</topology>
    </subcellularLocation>
</comment>
<organism evidence="7 8">
    <name type="scientific">Mesorhizobium liriopis</name>
    <dbReference type="NCBI Taxonomy" id="2953882"/>
    <lineage>
        <taxon>Bacteria</taxon>
        <taxon>Pseudomonadati</taxon>
        <taxon>Pseudomonadota</taxon>
        <taxon>Alphaproteobacteria</taxon>
        <taxon>Hyphomicrobiales</taxon>
        <taxon>Phyllobacteriaceae</taxon>
        <taxon>Mesorhizobium</taxon>
    </lineage>
</organism>
<keyword evidence="8" id="KW-1185">Reference proteome</keyword>
<name>A0ABT1C1H1_9HYPH</name>
<dbReference type="Pfam" id="PF04932">
    <property type="entry name" value="Wzy_C"/>
    <property type="match status" value="1"/>
</dbReference>
<dbReference type="Proteomes" id="UP001205906">
    <property type="component" value="Unassembled WGS sequence"/>
</dbReference>
<feature type="transmembrane region" description="Helical" evidence="5">
    <location>
        <begin position="379"/>
        <end position="397"/>
    </location>
</feature>
<dbReference type="GO" id="GO:0016874">
    <property type="term" value="F:ligase activity"/>
    <property type="evidence" value="ECO:0007669"/>
    <property type="project" value="UniProtKB-KW"/>
</dbReference>
<dbReference type="PANTHER" id="PTHR37422">
    <property type="entry name" value="TEICHURONIC ACID BIOSYNTHESIS PROTEIN TUAE"/>
    <property type="match status" value="1"/>
</dbReference>
<keyword evidence="4 5" id="KW-0472">Membrane</keyword>
<feature type="transmembrane region" description="Helical" evidence="5">
    <location>
        <begin position="134"/>
        <end position="158"/>
    </location>
</feature>
<dbReference type="InterPro" id="IPR007016">
    <property type="entry name" value="O-antigen_ligase-rel_domated"/>
</dbReference>
<evidence type="ECO:0000259" key="6">
    <source>
        <dbReference type="Pfam" id="PF04932"/>
    </source>
</evidence>
<dbReference type="PANTHER" id="PTHR37422:SF13">
    <property type="entry name" value="LIPOPOLYSACCHARIDE BIOSYNTHESIS PROTEIN PA4999-RELATED"/>
    <property type="match status" value="1"/>
</dbReference>
<evidence type="ECO:0000256" key="3">
    <source>
        <dbReference type="ARBA" id="ARBA00022989"/>
    </source>
</evidence>
<feature type="transmembrane region" description="Helical" evidence="5">
    <location>
        <begin position="196"/>
        <end position="213"/>
    </location>
</feature>
<protein>
    <submittedName>
        <fullName evidence="7">O-antigen ligase family protein</fullName>
    </submittedName>
</protein>
<sequence>MSRFERFATRSFLFGDSGIFPALPASPFARNTAIGVLLMGLLPLAGGSAITALLAVFFFWGIVSLSLKRFPLAFEPTDWIVVASFTAFWTLMVVTGLLGERSSKMWPIAGQMLPFLAVWTQLPRFRAGREPVDYLDFTIAAAGFGAIAGAGVGLYQTWLGERPEALAGNPAVYAILGLAMGGIAALNISSPVAPRRWLAVAGLAGGLLCVVLSLTRGVWLASLPILALLLIYAPRRWVPPLRRLPALAALVIVLAAAAVLVTPAVLALFKSTVTAFADLQHGDYTSSPGQRVRMYLAAADAFQTSPIWGHGIQNRMAVVIAHYPPNSEKVIFYSHLHNGFFSAAIDGGVLGLTALVAMLASPIIAVTRGPRDFGYRKRLFAALVLVGTYVLCGLTQIMFKHDILDAFFIFTTVVIVASVPRGKSAPIS</sequence>
<feature type="transmembrane region" description="Helical" evidence="5">
    <location>
        <begin position="79"/>
        <end position="99"/>
    </location>
</feature>
<evidence type="ECO:0000256" key="5">
    <source>
        <dbReference type="SAM" id="Phobius"/>
    </source>
</evidence>